<dbReference type="EMBL" id="BSUO01000001">
    <property type="protein sequence ID" value="GMA40604.1"/>
    <property type="molecule type" value="Genomic_DNA"/>
</dbReference>
<dbReference type="RefSeq" id="WP_284304274.1">
    <property type="nucleotide sequence ID" value="NZ_BSUO01000001.1"/>
</dbReference>
<reference evidence="2" key="1">
    <citation type="journal article" date="2019" name="Int. J. Syst. Evol. Microbiol.">
        <title>The Global Catalogue of Microorganisms (GCM) 10K type strain sequencing project: providing services to taxonomists for standard genome sequencing and annotation.</title>
        <authorList>
            <consortium name="The Broad Institute Genomics Platform"/>
            <consortium name="The Broad Institute Genome Sequencing Center for Infectious Disease"/>
            <person name="Wu L."/>
            <person name="Ma J."/>
        </authorList>
    </citation>
    <scope>NUCLEOTIDE SEQUENCE [LARGE SCALE GENOMIC DNA]</scope>
    <source>
        <strain evidence="2">NBRC 113072</strain>
    </source>
</reference>
<evidence type="ECO:0000313" key="1">
    <source>
        <dbReference type="EMBL" id="GMA40604.1"/>
    </source>
</evidence>
<name>A0ABQ6IV67_9MICO</name>
<keyword evidence="2" id="KW-1185">Reference proteome</keyword>
<evidence type="ECO:0000313" key="2">
    <source>
        <dbReference type="Proteomes" id="UP001157126"/>
    </source>
</evidence>
<protein>
    <recommendedName>
        <fullName evidence="3">DUF4089 domain-containing protein</fullName>
    </recommendedName>
</protein>
<gene>
    <name evidence="1" type="ORF">GCM10025883_26490</name>
</gene>
<evidence type="ECO:0008006" key="3">
    <source>
        <dbReference type="Google" id="ProtNLM"/>
    </source>
</evidence>
<dbReference type="Proteomes" id="UP001157126">
    <property type="component" value="Unassembled WGS sequence"/>
</dbReference>
<proteinExistence type="predicted"/>
<organism evidence="1 2">
    <name type="scientific">Mobilicoccus caccae</name>
    <dbReference type="NCBI Taxonomy" id="1859295"/>
    <lineage>
        <taxon>Bacteria</taxon>
        <taxon>Bacillati</taxon>
        <taxon>Actinomycetota</taxon>
        <taxon>Actinomycetes</taxon>
        <taxon>Micrococcales</taxon>
        <taxon>Dermatophilaceae</taxon>
        <taxon>Mobilicoccus</taxon>
    </lineage>
</organism>
<sequence length="66" mass="7151">MTFSPRPPLTAEPFAALTANARLELAPERTEQVAAMVDLANGLMDSLDRIPLGELPPASAFDARWE</sequence>
<accession>A0ABQ6IV67</accession>
<comment type="caution">
    <text evidence="1">The sequence shown here is derived from an EMBL/GenBank/DDBJ whole genome shotgun (WGS) entry which is preliminary data.</text>
</comment>